<dbReference type="RefSeq" id="WP_377110786.1">
    <property type="nucleotide sequence ID" value="NZ_JBHTHZ010000001.1"/>
</dbReference>
<reference evidence="2" key="1">
    <citation type="journal article" date="2019" name="Int. J. Syst. Evol. Microbiol.">
        <title>The Global Catalogue of Microorganisms (GCM) 10K type strain sequencing project: providing services to taxonomists for standard genome sequencing and annotation.</title>
        <authorList>
            <consortium name="The Broad Institute Genomics Platform"/>
            <consortium name="The Broad Institute Genome Sequencing Center for Infectious Disease"/>
            <person name="Wu L."/>
            <person name="Ma J."/>
        </authorList>
    </citation>
    <scope>NUCLEOTIDE SEQUENCE [LARGE SCALE GENOMIC DNA]</scope>
    <source>
        <strain evidence="2">CCUG 61484</strain>
    </source>
</reference>
<comment type="caution">
    <text evidence="1">The sequence shown here is derived from an EMBL/GenBank/DDBJ whole genome shotgun (WGS) entry which is preliminary data.</text>
</comment>
<keyword evidence="2" id="KW-1185">Reference proteome</keyword>
<evidence type="ECO:0008006" key="3">
    <source>
        <dbReference type="Google" id="ProtNLM"/>
    </source>
</evidence>
<proteinExistence type="predicted"/>
<organism evidence="1 2">
    <name type="scientific">Mucilaginibacter litoreus</name>
    <dbReference type="NCBI Taxonomy" id="1048221"/>
    <lineage>
        <taxon>Bacteria</taxon>
        <taxon>Pseudomonadati</taxon>
        <taxon>Bacteroidota</taxon>
        <taxon>Sphingobacteriia</taxon>
        <taxon>Sphingobacteriales</taxon>
        <taxon>Sphingobacteriaceae</taxon>
        <taxon>Mucilaginibacter</taxon>
    </lineage>
</organism>
<protein>
    <recommendedName>
        <fullName evidence="3">Apea-like HEPN domain-containing protein</fullName>
    </recommendedName>
</protein>
<evidence type="ECO:0000313" key="1">
    <source>
        <dbReference type="EMBL" id="MFD0792075.1"/>
    </source>
</evidence>
<accession>A0ABW3AMQ8</accession>
<sequence length="393" mass="45629">MAATKKDIASIEKAFETLRNEMEIYPSDLDEGDETVTIIFPRDEIEIDLEDLLKYVPEINNLETTPQKVYSPTITQIPVTAHDYSLEIVVAEHRLELKKEGLYRIRLIDNPLLIGIASVKLDFYDKYWPPCSQYHAVEIVYADSQKRLSEKEEMSLVKSYLYEFSNICGIAIEFHQITEPLFDYDYEETPAKDHVVNNLPEYTEGMDLFRKALGSADDEIKFLYYYKIIEFYSPIAAKRVAYENVTRKLDGIRMRDVSNNDIKSIFSIADKFRAAQTDKELAQNLLTEAIDIVDAFADFPEFLKKKTTKQHGFKREDFTYDIKLDIQQAVTNTLGTVLYSTRNSIVHAKSNYVSDQNECPQTELANFNNFLKTITYNIIAWYNRLPKHLKVED</sequence>
<gene>
    <name evidence="1" type="ORF">ACFQZX_00520</name>
</gene>
<evidence type="ECO:0000313" key="2">
    <source>
        <dbReference type="Proteomes" id="UP001597010"/>
    </source>
</evidence>
<dbReference type="EMBL" id="JBHTHZ010000001">
    <property type="protein sequence ID" value="MFD0792075.1"/>
    <property type="molecule type" value="Genomic_DNA"/>
</dbReference>
<dbReference type="Proteomes" id="UP001597010">
    <property type="component" value="Unassembled WGS sequence"/>
</dbReference>
<name>A0ABW3AMQ8_9SPHI</name>